<protein>
    <recommendedName>
        <fullName evidence="3">Flagellar protein FlgN</fullName>
    </recommendedName>
</protein>
<accession>A0A1X7GPG0</accession>
<name>A0A1X7GPG0_9SPHN</name>
<dbReference type="STRING" id="941907.SAMN06295910_2036"/>
<proteinExistence type="predicted"/>
<sequence length="106" mass="11292">MILDALARLEAAQHAFIAALDTSDLTALQAAAEETRAALSDIRVDETLRDQPQVRDRAQAVMALIEAAAMRVNFLTDSNTRRIQALAAATGTDRVPAYTAAGRIAA</sequence>
<dbReference type="RefSeq" id="WP_085218669.1">
    <property type="nucleotide sequence ID" value="NZ_LT840185.1"/>
</dbReference>
<evidence type="ECO:0000313" key="2">
    <source>
        <dbReference type="Proteomes" id="UP000192934"/>
    </source>
</evidence>
<evidence type="ECO:0000313" key="1">
    <source>
        <dbReference type="EMBL" id="SMF72559.1"/>
    </source>
</evidence>
<dbReference type="Proteomes" id="UP000192934">
    <property type="component" value="Chromosome I"/>
</dbReference>
<dbReference type="OrthoDB" id="7478129at2"/>
<evidence type="ECO:0008006" key="3">
    <source>
        <dbReference type="Google" id="ProtNLM"/>
    </source>
</evidence>
<reference evidence="2" key="1">
    <citation type="submission" date="2017-04" db="EMBL/GenBank/DDBJ databases">
        <authorList>
            <person name="Varghese N."/>
            <person name="Submissions S."/>
        </authorList>
    </citation>
    <scope>NUCLEOTIDE SEQUENCE [LARGE SCALE GENOMIC DNA]</scope>
    <source>
        <strain evidence="2">Dd16</strain>
    </source>
</reference>
<dbReference type="AlphaFoldDB" id="A0A1X7GPG0"/>
<gene>
    <name evidence="1" type="ORF">SAMN06295910_2036</name>
</gene>
<organism evidence="1 2">
    <name type="scientific">Allosphingosinicella indica</name>
    <dbReference type="NCBI Taxonomy" id="941907"/>
    <lineage>
        <taxon>Bacteria</taxon>
        <taxon>Pseudomonadati</taxon>
        <taxon>Pseudomonadota</taxon>
        <taxon>Alphaproteobacteria</taxon>
        <taxon>Sphingomonadales</taxon>
        <taxon>Sphingomonadaceae</taxon>
        <taxon>Allosphingosinicella</taxon>
    </lineage>
</organism>
<keyword evidence="2" id="KW-1185">Reference proteome</keyword>
<dbReference type="EMBL" id="LT840185">
    <property type="protein sequence ID" value="SMF72559.1"/>
    <property type="molecule type" value="Genomic_DNA"/>
</dbReference>